<gene>
    <name evidence="1" type="ORF">ACERZ8_06115</name>
</gene>
<accession>A0ABW8UUZ0</accession>
<proteinExistence type="predicted"/>
<keyword evidence="1" id="KW-0966">Cell projection</keyword>
<reference evidence="1 2" key="1">
    <citation type="submission" date="2024-08" db="EMBL/GenBank/DDBJ databases">
        <title>Tateyamaria sp. nov., isolated from marine algae.</title>
        <authorList>
            <person name="Choi B.J."/>
            <person name="Kim J.M."/>
            <person name="Lee J.K."/>
            <person name="Choi D.G."/>
            <person name="Bayburt H."/>
            <person name="Baek J.H."/>
            <person name="Han D.M."/>
            <person name="Jeon C.O."/>
        </authorList>
    </citation>
    <scope>NUCLEOTIDE SEQUENCE [LARGE SCALE GENOMIC DNA]</scope>
    <source>
        <strain evidence="1 2">KMU-156</strain>
    </source>
</reference>
<keyword evidence="2" id="KW-1185">Reference proteome</keyword>
<keyword evidence="1" id="KW-0282">Flagellum</keyword>
<dbReference type="Proteomes" id="UP001627408">
    <property type="component" value="Unassembled WGS sequence"/>
</dbReference>
<name>A0ABW8UUZ0_9RHOB</name>
<organism evidence="1 2">
    <name type="scientific">Tateyamaria armeniaca</name>
    <dbReference type="NCBI Taxonomy" id="2518930"/>
    <lineage>
        <taxon>Bacteria</taxon>
        <taxon>Pseudomonadati</taxon>
        <taxon>Pseudomonadota</taxon>
        <taxon>Alphaproteobacteria</taxon>
        <taxon>Rhodobacterales</taxon>
        <taxon>Roseobacteraceae</taxon>
        <taxon>Tateyamaria</taxon>
    </lineage>
</organism>
<sequence>MDDEILVAMDALEDLLDAERAALLVGKLDDVSRLHPQKERLIAVLRDHASEDRDRFKGLHHKVERNQVLLDSALNGIRSVARRLSAIRQVRTSLDTYDSLGRKKSVDLRPSGSLEKRA</sequence>
<evidence type="ECO:0000313" key="1">
    <source>
        <dbReference type="EMBL" id="MFL4469464.1"/>
    </source>
</evidence>
<comment type="caution">
    <text evidence="1">The sequence shown here is derived from an EMBL/GenBank/DDBJ whole genome shotgun (WGS) entry which is preliminary data.</text>
</comment>
<protein>
    <submittedName>
        <fullName evidence="1">Flagellar biosynthesis protein FlgN</fullName>
    </submittedName>
</protein>
<dbReference type="EMBL" id="JBHDIY010000002">
    <property type="protein sequence ID" value="MFL4469464.1"/>
    <property type="molecule type" value="Genomic_DNA"/>
</dbReference>
<dbReference type="RefSeq" id="WP_407591311.1">
    <property type="nucleotide sequence ID" value="NZ_JBHDIY010000002.1"/>
</dbReference>
<evidence type="ECO:0000313" key="2">
    <source>
        <dbReference type="Proteomes" id="UP001627408"/>
    </source>
</evidence>
<keyword evidence="1" id="KW-0969">Cilium</keyword>